<keyword evidence="2" id="KW-1003">Cell membrane</keyword>
<feature type="transmembrane region" description="Helical" evidence="6">
    <location>
        <begin position="147"/>
        <end position="168"/>
    </location>
</feature>
<dbReference type="OrthoDB" id="196472at2"/>
<dbReference type="InterPro" id="IPR051542">
    <property type="entry name" value="Hydrogenase_cytochrome"/>
</dbReference>
<evidence type="ECO:0000256" key="2">
    <source>
        <dbReference type="ARBA" id="ARBA00022475"/>
    </source>
</evidence>
<keyword evidence="3 6" id="KW-0812">Transmembrane</keyword>
<evidence type="ECO:0000256" key="6">
    <source>
        <dbReference type="SAM" id="Phobius"/>
    </source>
</evidence>
<feature type="transmembrane region" description="Helical" evidence="6">
    <location>
        <begin position="43"/>
        <end position="60"/>
    </location>
</feature>
<name>A0A127JSK6_9BURK</name>
<dbReference type="Proteomes" id="UP000070433">
    <property type="component" value="Chromosome"/>
</dbReference>
<comment type="subcellular location">
    <subcellularLocation>
        <location evidence="1">Cell membrane</location>
        <topology evidence="1">Multi-pass membrane protein</topology>
    </subcellularLocation>
</comment>
<evidence type="ECO:0000313" key="8">
    <source>
        <dbReference type="EMBL" id="AMO22974.1"/>
    </source>
</evidence>
<dbReference type="PANTHER" id="PTHR30485">
    <property type="entry name" value="NI/FE-HYDROGENASE 1 B-TYPE CYTOCHROME SUBUNIT"/>
    <property type="match status" value="1"/>
</dbReference>
<feature type="transmembrane region" description="Helical" evidence="6">
    <location>
        <begin position="96"/>
        <end position="118"/>
    </location>
</feature>
<dbReference type="GO" id="GO:0022904">
    <property type="term" value="P:respiratory electron transport chain"/>
    <property type="evidence" value="ECO:0007669"/>
    <property type="project" value="InterPro"/>
</dbReference>
<proteinExistence type="predicted"/>
<evidence type="ECO:0000256" key="3">
    <source>
        <dbReference type="ARBA" id="ARBA00022692"/>
    </source>
</evidence>
<dbReference type="EMBL" id="CP010951">
    <property type="protein sequence ID" value="AMO22974.1"/>
    <property type="molecule type" value="Genomic_DNA"/>
</dbReference>
<evidence type="ECO:0000256" key="1">
    <source>
        <dbReference type="ARBA" id="ARBA00004651"/>
    </source>
</evidence>
<dbReference type="PANTHER" id="PTHR30485:SF2">
    <property type="entry name" value="BLL0597 PROTEIN"/>
    <property type="match status" value="1"/>
</dbReference>
<dbReference type="Gene3D" id="1.20.950.20">
    <property type="entry name" value="Transmembrane di-heme cytochromes, Chain C"/>
    <property type="match status" value="1"/>
</dbReference>
<gene>
    <name evidence="8" type="ORF">UC35_08825</name>
</gene>
<evidence type="ECO:0000259" key="7">
    <source>
        <dbReference type="Pfam" id="PF01292"/>
    </source>
</evidence>
<dbReference type="InterPro" id="IPR011577">
    <property type="entry name" value="Cyt_b561_bac/Ni-Hgenase"/>
</dbReference>
<dbReference type="SUPFAM" id="SSF81342">
    <property type="entry name" value="Transmembrane di-heme cytochromes"/>
    <property type="match status" value="1"/>
</dbReference>
<feature type="domain" description="Cytochrome b561 bacterial/Ni-hydrogenase" evidence="7">
    <location>
        <begin position="7"/>
        <end position="179"/>
    </location>
</feature>
<dbReference type="Pfam" id="PF01292">
    <property type="entry name" value="Ni_hydr_CYTB"/>
    <property type="match status" value="1"/>
</dbReference>
<reference evidence="8 9" key="1">
    <citation type="journal article" date="2014" name="Int. J. Syst. Evol. Microbiol.">
        <title>Ramlibacter solisilvae sp. nov., isolated from forest soil, and emended description of the genus Ramlibacter.</title>
        <authorList>
            <person name="Lee H.J."/>
            <person name="Lee S.H."/>
            <person name="Lee S.S."/>
            <person name="Lee J.S."/>
            <person name="Kim Y."/>
            <person name="Kim S.C."/>
            <person name="Jeon C.O."/>
        </authorList>
    </citation>
    <scope>NUCLEOTIDE SEQUENCE [LARGE SCALE GENOMIC DNA]</scope>
    <source>
        <strain evidence="8 9">5-10</strain>
    </source>
</reference>
<evidence type="ECO:0000256" key="4">
    <source>
        <dbReference type="ARBA" id="ARBA00022989"/>
    </source>
</evidence>
<keyword evidence="9" id="KW-1185">Reference proteome</keyword>
<accession>A0A127JSK6</accession>
<feature type="transmembrane region" description="Helical" evidence="6">
    <location>
        <begin position="12"/>
        <end position="31"/>
    </location>
</feature>
<dbReference type="RefSeq" id="WP_061498158.1">
    <property type="nucleotide sequence ID" value="NZ_CP010951.1"/>
</dbReference>
<dbReference type="InterPro" id="IPR016174">
    <property type="entry name" value="Di-haem_cyt_TM"/>
</dbReference>
<organism evidence="8 9">
    <name type="scientific">Ramlibacter tataouinensis</name>
    <dbReference type="NCBI Taxonomy" id="94132"/>
    <lineage>
        <taxon>Bacteria</taxon>
        <taxon>Pseudomonadati</taxon>
        <taxon>Pseudomonadota</taxon>
        <taxon>Betaproteobacteria</taxon>
        <taxon>Burkholderiales</taxon>
        <taxon>Comamonadaceae</taxon>
        <taxon>Ramlibacter</taxon>
    </lineage>
</organism>
<keyword evidence="5 6" id="KW-0472">Membrane</keyword>
<dbReference type="AlphaFoldDB" id="A0A127JSK6"/>
<dbReference type="GO" id="GO:0009055">
    <property type="term" value="F:electron transfer activity"/>
    <property type="evidence" value="ECO:0007669"/>
    <property type="project" value="InterPro"/>
</dbReference>
<evidence type="ECO:0000313" key="9">
    <source>
        <dbReference type="Proteomes" id="UP000070433"/>
    </source>
</evidence>
<dbReference type="GO" id="GO:0005886">
    <property type="term" value="C:plasma membrane"/>
    <property type="evidence" value="ECO:0007669"/>
    <property type="project" value="UniProtKB-SubCell"/>
</dbReference>
<sequence length="221" mass="24003">MSKKVRVWDLPTRLFHWALVLLIVGLAVSGYRGGDAMAWHARLGYAMLALLLFRIVWGFVGGRWSRFSAFAFSPRDIFRHLRGDSGPDALVGHNPLGAGSVFLMLFFLLAQVATGLVGDDEIAFTGPLNRFVESATGLAATSYHKGVGQWVLLALALLHIAAVVFYLVRRKDNLVRPMIVGDKELLHPTEPSRDDLSTRLRALAVLAACAAAVAGLVRLGG</sequence>
<dbReference type="GO" id="GO:0020037">
    <property type="term" value="F:heme binding"/>
    <property type="evidence" value="ECO:0007669"/>
    <property type="project" value="TreeGrafter"/>
</dbReference>
<feature type="transmembrane region" description="Helical" evidence="6">
    <location>
        <begin position="202"/>
        <end position="220"/>
    </location>
</feature>
<evidence type="ECO:0000256" key="5">
    <source>
        <dbReference type="ARBA" id="ARBA00023136"/>
    </source>
</evidence>
<protein>
    <submittedName>
        <fullName evidence="8">Cytochrome B561</fullName>
    </submittedName>
</protein>
<keyword evidence="4 6" id="KW-1133">Transmembrane helix</keyword>